<dbReference type="GO" id="GO:0005886">
    <property type="term" value="C:plasma membrane"/>
    <property type="evidence" value="ECO:0007669"/>
    <property type="project" value="TreeGrafter"/>
</dbReference>
<comment type="similarity">
    <text evidence="2">Belongs to the purine-cytosine permease (2.A.39) family.</text>
</comment>
<feature type="transmembrane region" description="Helical" evidence="7">
    <location>
        <begin position="171"/>
        <end position="190"/>
    </location>
</feature>
<evidence type="ECO:0000256" key="7">
    <source>
        <dbReference type="SAM" id="Phobius"/>
    </source>
</evidence>
<feature type="transmembrane region" description="Helical" evidence="7">
    <location>
        <begin position="439"/>
        <end position="459"/>
    </location>
</feature>
<gene>
    <name evidence="8" type="ORF">INT44_009338</name>
</gene>
<feature type="transmembrane region" description="Helical" evidence="7">
    <location>
        <begin position="45"/>
        <end position="66"/>
    </location>
</feature>
<dbReference type="GO" id="GO:0015205">
    <property type="term" value="F:nucleobase transmembrane transporter activity"/>
    <property type="evidence" value="ECO:0007669"/>
    <property type="project" value="TreeGrafter"/>
</dbReference>
<keyword evidence="9" id="KW-1185">Reference proteome</keyword>
<evidence type="ECO:0000256" key="1">
    <source>
        <dbReference type="ARBA" id="ARBA00004141"/>
    </source>
</evidence>
<dbReference type="PANTHER" id="PTHR30618">
    <property type="entry name" value="NCS1 FAMILY PURINE/PYRIMIDINE TRANSPORTER"/>
    <property type="match status" value="1"/>
</dbReference>
<dbReference type="OrthoDB" id="2018619at2759"/>
<evidence type="ECO:0000313" key="8">
    <source>
        <dbReference type="EMBL" id="KAG2184323.1"/>
    </source>
</evidence>
<dbReference type="PANTHER" id="PTHR30618:SF2">
    <property type="entry name" value="ALLANTOIN PERMEASE-RELATED"/>
    <property type="match status" value="1"/>
</dbReference>
<protein>
    <submittedName>
        <fullName evidence="8">Uncharacterized protein</fullName>
    </submittedName>
</protein>
<feature type="compositionally biased region" description="Basic and acidic residues" evidence="6">
    <location>
        <begin position="533"/>
        <end position="545"/>
    </location>
</feature>
<keyword evidence="5 7" id="KW-0472">Membrane</keyword>
<organism evidence="8 9">
    <name type="scientific">Umbelopsis vinacea</name>
    <dbReference type="NCBI Taxonomy" id="44442"/>
    <lineage>
        <taxon>Eukaryota</taxon>
        <taxon>Fungi</taxon>
        <taxon>Fungi incertae sedis</taxon>
        <taxon>Mucoromycota</taxon>
        <taxon>Mucoromycotina</taxon>
        <taxon>Umbelopsidomycetes</taxon>
        <taxon>Umbelopsidales</taxon>
        <taxon>Umbelopsidaceae</taxon>
        <taxon>Umbelopsis</taxon>
    </lineage>
</organism>
<keyword evidence="4 7" id="KW-1133">Transmembrane helix</keyword>
<keyword evidence="3 7" id="KW-0812">Transmembrane</keyword>
<evidence type="ECO:0000256" key="5">
    <source>
        <dbReference type="ARBA" id="ARBA00023136"/>
    </source>
</evidence>
<evidence type="ECO:0000256" key="4">
    <source>
        <dbReference type="ARBA" id="ARBA00022989"/>
    </source>
</evidence>
<feature type="transmembrane region" description="Helical" evidence="7">
    <location>
        <begin position="362"/>
        <end position="380"/>
    </location>
</feature>
<dbReference type="FunFam" id="1.10.4160.10:FF:000001">
    <property type="entry name" value="Uracil permease, putative"/>
    <property type="match status" value="1"/>
</dbReference>
<evidence type="ECO:0000256" key="2">
    <source>
        <dbReference type="ARBA" id="ARBA00008974"/>
    </source>
</evidence>
<dbReference type="CDD" id="cd11482">
    <property type="entry name" value="SLC-NCS1sbd_NRT1-like"/>
    <property type="match status" value="1"/>
</dbReference>
<feature type="transmembrane region" description="Helical" evidence="7">
    <location>
        <begin position="322"/>
        <end position="341"/>
    </location>
</feature>
<dbReference type="Proteomes" id="UP000612746">
    <property type="component" value="Unassembled WGS sequence"/>
</dbReference>
<reference evidence="8" key="1">
    <citation type="submission" date="2020-12" db="EMBL/GenBank/DDBJ databases">
        <title>Metabolic potential, ecology and presence of endohyphal bacteria is reflected in genomic diversity of Mucoromycotina.</title>
        <authorList>
            <person name="Muszewska A."/>
            <person name="Okrasinska A."/>
            <person name="Steczkiewicz K."/>
            <person name="Drgas O."/>
            <person name="Orlowska M."/>
            <person name="Perlinska-Lenart U."/>
            <person name="Aleksandrzak-Piekarczyk T."/>
            <person name="Szatraj K."/>
            <person name="Zielenkiewicz U."/>
            <person name="Pilsyk S."/>
            <person name="Malc E."/>
            <person name="Mieczkowski P."/>
            <person name="Kruszewska J.S."/>
            <person name="Biernat P."/>
            <person name="Pawlowska J."/>
        </authorList>
    </citation>
    <scope>NUCLEOTIDE SEQUENCE</scope>
    <source>
        <strain evidence="8">WA0000051536</strain>
    </source>
</reference>
<name>A0A8H7Q1R7_9FUNG</name>
<comment type="subcellular location">
    <subcellularLocation>
        <location evidence="1">Membrane</location>
        <topology evidence="1">Multi-pass membrane protein</topology>
    </subcellularLocation>
</comment>
<feature type="transmembrane region" description="Helical" evidence="7">
    <location>
        <begin position="471"/>
        <end position="491"/>
    </location>
</feature>
<dbReference type="EMBL" id="JAEPRA010000006">
    <property type="protein sequence ID" value="KAG2184323.1"/>
    <property type="molecule type" value="Genomic_DNA"/>
</dbReference>
<comment type="caution">
    <text evidence="8">The sequence shown here is derived from an EMBL/GenBank/DDBJ whole genome shotgun (WGS) entry which is preliminary data.</text>
</comment>
<sequence>MNLKTILKKLEVPDDAENVGERTMWTNADLAPVPHDRRTWTAWNYVAYWIADCLNVNTWMIAGSLIATGMTWWQALISVAVGYGICAVVLVLNGISGAEYHVGFPVVCRSSFGLAGSFIPVLNRVIMACVWYGVQAWIGGECVYQMLRAIAPSIDNVPNTFPESSGTTSKAFIGFIVFWFVSLFAIWVPVDRIRHLFTVKSILLPIAAFSLFIWSIVRAHGLGPIISQPATFTSSDQAAWAIINGITGCMGNMAALIINTPDFTRYARKPSDIYYSQLVTMPVGFFITSFIGVVVTSSAQYMYGEAIWDPLQLLEKIDSRPAVFFIALAFALATLATNLCANSIPAGADMSALLPRYINIRRGGYICAVIGICITPWKLLSGASNFLNFLSAYAVFLGPICGVMVVDYFLVKRRHLIVEDLYRADGIYWYTWGINWRGYAGYIGGIAPNLPGFIGAMGYEVPIGATKLYSFAWILGFLVGGSIYYVCNLLFPCKWIIEERRKEVRYDVEDKPGATVDDPTRERRPSNSPSDWSVHDNEKSAEQNE</sequence>
<proteinExistence type="inferred from homology"/>
<dbReference type="InterPro" id="IPR001248">
    <property type="entry name" value="Pur-cyt_permease"/>
</dbReference>
<feature type="compositionally biased region" description="Basic and acidic residues" evidence="6">
    <location>
        <begin position="508"/>
        <end position="525"/>
    </location>
</feature>
<dbReference type="AlphaFoldDB" id="A0A8H7Q1R7"/>
<feature type="transmembrane region" description="Helical" evidence="7">
    <location>
        <begin position="202"/>
        <end position="226"/>
    </location>
</feature>
<evidence type="ECO:0000256" key="3">
    <source>
        <dbReference type="ARBA" id="ARBA00022692"/>
    </source>
</evidence>
<feature type="transmembrane region" description="Helical" evidence="7">
    <location>
        <begin position="386"/>
        <end position="411"/>
    </location>
</feature>
<feature type="transmembrane region" description="Helical" evidence="7">
    <location>
        <begin position="72"/>
        <end position="92"/>
    </location>
</feature>
<feature type="transmembrane region" description="Helical" evidence="7">
    <location>
        <begin position="112"/>
        <end position="134"/>
    </location>
</feature>
<evidence type="ECO:0000256" key="6">
    <source>
        <dbReference type="SAM" id="MobiDB-lite"/>
    </source>
</evidence>
<dbReference type="InterPro" id="IPR012681">
    <property type="entry name" value="NCS1"/>
</dbReference>
<dbReference type="NCBIfam" id="TIGR00800">
    <property type="entry name" value="ncs1"/>
    <property type="match status" value="1"/>
</dbReference>
<dbReference type="Pfam" id="PF02133">
    <property type="entry name" value="Transp_cyt_pur"/>
    <property type="match status" value="1"/>
</dbReference>
<accession>A0A8H7Q1R7</accession>
<feature type="transmembrane region" description="Helical" evidence="7">
    <location>
        <begin position="278"/>
        <end position="302"/>
    </location>
</feature>
<dbReference type="Gene3D" id="1.10.4160.10">
    <property type="entry name" value="Hydantoin permease"/>
    <property type="match status" value="1"/>
</dbReference>
<feature type="region of interest" description="Disordered" evidence="6">
    <location>
        <begin position="508"/>
        <end position="545"/>
    </location>
</feature>
<dbReference type="InterPro" id="IPR045225">
    <property type="entry name" value="Uracil/uridine/allantoin_perm"/>
</dbReference>
<evidence type="ECO:0000313" key="9">
    <source>
        <dbReference type="Proteomes" id="UP000612746"/>
    </source>
</evidence>
<feature type="transmembrane region" description="Helical" evidence="7">
    <location>
        <begin position="238"/>
        <end position="258"/>
    </location>
</feature>